<dbReference type="InParanoid" id="C2L0K7"/>
<gene>
    <name evidence="1" type="ORF">HMPREF6123_2276</name>
</gene>
<evidence type="ECO:0000313" key="2">
    <source>
        <dbReference type="Proteomes" id="UP000004121"/>
    </source>
</evidence>
<dbReference type="HOGENOM" id="CLU_3138467_0_0_9"/>
<proteinExistence type="predicted"/>
<dbReference type="Proteomes" id="UP000004121">
    <property type="component" value="Unassembled WGS sequence"/>
</dbReference>
<sequence length="49" mass="5806">MIFSHNISSSKLLYQYTLSYHRKKLKKEKTFSENMNFEDAVSMSMLQGI</sequence>
<dbReference type="AlphaFoldDB" id="C2L0K7"/>
<evidence type="ECO:0000313" key="1">
    <source>
        <dbReference type="EMBL" id="EEJ50467.1"/>
    </source>
</evidence>
<name>C2L0K7_9FIRM</name>
<protein>
    <submittedName>
        <fullName evidence="1">Uncharacterized protein</fullName>
    </submittedName>
</protein>
<reference evidence="1 2" key="1">
    <citation type="submission" date="2009-04" db="EMBL/GenBank/DDBJ databases">
        <authorList>
            <person name="Qin X."/>
            <person name="Bachman B."/>
            <person name="Battles P."/>
            <person name="Bell A."/>
            <person name="Bess C."/>
            <person name="Bickham C."/>
            <person name="Chaboub L."/>
            <person name="Chen D."/>
            <person name="Coyle M."/>
            <person name="Deiros D.R."/>
            <person name="Dinh H."/>
            <person name="Forbes L."/>
            <person name="Fowler G."/>
            <person name="Francisco L."/>
            <person name="Fu Q."/>
            <person name="Gubbala S."/>
            <person name="Hale W."/>
            <person name="Han Y."/>
            <person name="Hemphill L."/>
            <person name="Highlander S.K."/>
            <person name="Hirani K."/>
            <person name="Hogues M."/>
            <person name="Jackson L."/>
            <person name="Jakkamsetti A."/>
            <person name="Javaid M."/>
            <person name="Jiang H."/>
            <person name="Korchina V."/>
            <person name="Kovar C."/>
            <person name="Lara F."/>
            <person name="Lee S."/>
            <person name="Mata R."/>
            <person name="Mathew T."/>
            <person name="Moen C."/>
            <person name="Morales K."/>
            <person name="Munidasa M."/>
            <person name="Nazareth L."/>
            <person name="Ngo R."/>
            <person name="Nguyen L."/>
            <person name="Okwuonu G."/>
            <person name="Ongeri F."/>
            <person name="Patil S."/>
            <person name="Petrosino J."/>
            <person name="Pham C."/>
            <person name="Pham P."/>
            <person name="Pu L.-L."/>
            <person name="Puazo M."/>
            <person name="Raj R."/>
            <person name="Reid J."/>
            <person name="Rouhana J."/>
            <person name="Saada N."/>
            <person name="Shang Y."/>
            <person name="Simmons D."/>
            <person name="Thornton R."/>
            <person name="Warren J."/>
            <person name="Weissenberger G."/>
            <person name="Zhang J."/>
            <person name="Zhang L."/>
            <person name="Zhou C."/>
            <person name="Zhu D."/>
            <person name="Muzny D."/>
            <person name="Worley K."/>
            <person name="Gibbs R."/>
        </authorList>
    </citation>
    <scope>NUCLEOTIDE SEQUENCE [LARGE SCALE GENOMIC DNA]</scope>
    <source>
        <strain evidence="1 2">F0268</strain>
    </source>
</reference>
<organism evidence="1 2">
    <name type="scientific">Oribacterium sinus F0268</name>
    <dbReference type="NCBI Taxonomy" id="585501"/>
    <lineage>
        <taxon>Bacteria</taxon>
        <taxon>Bacillati</taxon>
        <taxon>Bacillota</taxon>
        <taxon>Clostridia</taxon>
        <taxon>Lachnospirales</taxon>
        <taxon>Lachnospiraceae</taxon>
        <taxon>Oribacterium</taxon>
    </lineage>
</organism>
<dbReference type="EMBL" id="ACKX01000213">
    <property type="protein sequence ID" value="EEJ50467.1"/>
    <property type="molecule type" value="Genomic_DNA"/>
</dbReference>
<comment type="caution">
    <text evidence="1">The sequence shown here is derived from an EMBL/GenBank/DDBJ whole genome shotgun (WGS) entry which is preliminary data.</text>
</comment>
<keyword evidence="2" id="KW-1185">Reference proteome</keyword>
<accession>C2L0K7</accession>